<dbReference type="Pfam" id="PF04434">
    <property type="entry name" value="SWIM"/>
    <property type="match status" value="1"/>
</dbReference>
<dbReference type="InterPro" id="IPR049730">
    <property type="entry name" value="SNF2/RAD54-like_C"/>
</dbReference>
<gene>
    <name evidence="7" type="ORF">GZ78_28655</name>
</gene>
<evidence type="ECO:0000256" key="2">
    <source>
        <dbReference type="ARBA" id="ARBA00022806"/>
    </source>
</evidence>
<evidence type="ECO:0000313" key="7">
    <source>
        <dbReference type="EMBL" id="KEQ11756.1"/>
    </source>
</evidence>
<keyword evidence="2" id="KW-0067">ATP-binding</keyword>
<dbReference type="STRING" id="1137799.GZ78_28655"/>
<evidence type="ECO:0000256" key="3">
    <source>
        <dbReference type="PROSITE-ProRule" id="PRU00325"/>
    </source>
</evidence>
<dbReference type="Proteomes" id="UP000028073">
    <property type="component" value="Unassembled WGS sequence"/>
</dbReference>
<dbReference type="InterPro" id="IPR022138">
    <property type="entry name" value="DUF3670"/>
</dbReference>
<dbReference type="GO" id="GO:0005524">
    <property type="term" value="F:ATP binding"/>
    <property type="evidence" value="ECO:0007669"/>
    <property type="project" value="InterPro"/>
</dbReference>
<dbReference type="InterPro" id="IPR038718">
    <property type="entry name" value="SNF2-like_sf"/>
</dbReference>
<evidence type="ECO:0000259" key="5">
    <source>
        <dbReference type="PROSITE" id="PS51192"/>
    </source>
</evidence>
<dbReference type="Pfam" id="PF00271">
    <property type="entry name" value="Helicase_C"/>
    <property type="match status" value="1"/>
</dbReference>
<accession>A0A081MZY3</accession>
<keyword evidence="3" id="KW-0479">Metal-binding</keyword>
<dbReference type="EMBL" id="JOKH01000013">
    <property type="protein sequence ID" value="KEQ11756.1"/>
    <property type="molecule type" value="Genomic_DNA"/>
</dbReference>
<dbReference type="eggNOG" id="COG4279">
    <property type="taxonomic scope" value="Bacteria"/>
</dbReference>
<dbReference type="Gene3D" id="3.40.50.10810">
    <property type="entry name" value="Tandem AAA-ATPase domain"/>
    <property type="match status" value="1"/>
</dbReference>
<dbReference type="GO" id="GO:0015616">
    <property type="term" value="F:DNA translocase activity"/>
    <property type="evidence" value="ECO:0007669"/>
    <property type="project" value="TreeGrafter"/>
</dbReference>
<dbReference type="SMART" id="SM00487">
    <property type="entry name" value="DEXDc"/>
    <property type="match status" value="1"/>
</dbReference>
<dbReference type="PROSITE" id="PS50966">
    <property type="entry name" value="ZF_SWIM"/>
    <property type="match status" value="1"/>
</dbReference>
<evidence type="ECO:0008006" key="9">
    <source>
        <dbReference type="Google" id="ProtNLM"/>
    </source>
</evidence>
<dbReference type="PROSITE" id="PS51194">
    <property type="entry name" value="HELICASE_CTER"/>
    <property type="match status" value="1"/>
</dbReference>
<reference evidence="7 8" key="1">
    <citation type="submission" date="2014-06" db="EMBL/GenBank/DDBJ databases">
        <title>Whole Genome Sequences of Three Symbiotic Endozoicomonas Bacteria.</title>
        <authorList>
            <person name="Neave M.J."/>
            <person name="Apprill A."/>
            <person name="Voolstra C.R."/>
        </authorList>
    </citation>
    <scope>NUCLEOTIDE SEQUENCE [LARGE SCALE GENOMIC DNA]</scope>
    <source>
        <strain evidence="7 8">DSM 25634</strain>
    </source>
</reference>
<dbReference type="GO" id="GO:0004386">
    <property type="term" value="F:helicase activity"/>
    <property type="evidence" value="ECO:0007669"/>
    <property type="project" value="UniProtKB-KW"/>
</dbReference>
<dbReference type="CDD" id="cd18793">
    <property type="entry name" value="SF2_C_SNF"/>
    <property type="match status" value="1"/>
</dbReference>
<dbReference type="SUPFAM" id="SSF52540">
    <property type="entry name" value="P-loop containing nucleoside triphosphate hydrolases"/>
    <property type="match status" value="2"/>
</dbReference>
<dbReference type="SMART" id="SM00490">
    <property type="entry name" value="HELICc"/>
    <property type="match status" value="1"/>
</dbReference>
<evidence type="ECO:0000313" key="8">
    <source>
        <dbReference type="Proteomes" id="UP000028073"/>
    </source>
</evidence>
<feature type="domain" description="Helicase C-terminal" evidence="6">
    <location>
        <begin position="1018"/>
        <end position="1170"/>
    </location>
</feature>
<dbReference type="FunFam" id="3.40.50.300:FF:000533">
    <property type="entry name" value="Helicase, Snf2 family"/>
    <property type="match status" value="1"/>
</dbReference>
<dbReference type="RefSeq" id="WP_034843209.1">
    <property type="nucleotide sequence ID" value="NZ_JOKH01000013.1"/>
</dbReference>
<dbReference type="Pfam" id="PF12419">
    <property type="entry name" value="DUF3670"/>
    <property type="match status" value="1"/>
</dbReference>
<evidence type="ECO:0000259" key="4">
    <source>
        <dbReference type="PROSITE" id="PS50966"/>
    </source>
</evidence>
<keyword evidence="3" id="KW-0863">Zinc-finger</keyword>
<dbReference type="PANTHER" id="PTHR45629">
    <property type="entry name" value="SNF2/RAD54 FAMILY MEMBER"/>
    <property type="match status" value="1"/>
</dbReference>
<dbReference type="InterPro" id="IPR001650">
    <property type="entry name" value="Helicase_C-like"/>
</dbReference>
<name>A0A081MZY3_9GAMM</name>
<dbReference type="AlphaFoldDB" id="A0A081MZY3"/>
<keyword evidence="2" id="KW-0347">Helicase</keyword>
<dbReference type="OrthoDB" id="9760715at2"/>
<dbReference type="Gene3D" id="3.40.50.300">
    <property type="entry name" value="P-loop containing nucleotide triphosphate hydrolases"/>
    <property type="match status" value="1"/>
</dbReference>
<keyword evidence="2" id="KW-0547">Nucleotide-binding</keyword>
<dbReference type="InterPro" id="IPR027417">
    <property type="entry name" value="P-loop_NTPase"/>
</dbReference>
<comment type="caution">
    <text evidence="7">The sequence shown here is derived from an EMBL/GenBank/DDBJ whole genome shotgun (WGS) entry which is preliminary data.</text>
</comment>
<sequence>MAANYGQTWWGKQWLEAFNGIDYSNRLPRGRRYAGNGSVSDIELKGTSTHANVQGRRPRPYKVKVHLPGFTVKQQQSILTAVSQSPALLAKLLNRQLPVQMLQLMEQQKILLFPKDWDDMEASCSCPDWAMPCKHIAAVIYLIASEIDKDPFMVFRLHGMDLPGAIEKQTGMSLAKADTPPQVMSFWQRKLMVEDWQVPQTPTFESLDLSTIDPLGDRIQGILTPKPLFYDKEFKTVLADFYKRSSRYVSQYEKQQVTENTLDIDIADFTLTQMVVDKNGRFHSVRSTDNEQALHEPDEWISLLSSLRNTYSPERSRYFHTALLWQWLYRLCVKLVQQQACIPAVFMQQDDWTLIQWQPAMLSEPVKCQLQIFYDLCPPDFVVLETTPKNRKKPQLHYADSKTQIHLAINAIISFFMEHTMEAAPAKYWEEDICRLFFAGSPCLFKQFETIAYPKVIRNWLNRLSLGEREHRLHLLVEEVDIPEEDDQMTDQLSVDIRVEQKQTMLSLPELFKDGSLSETKVSVLTDLALLADYMPTIEQLYQTQKKHRPLHYTLQAFTPIFREILPALQMLGIQLVLPKRLRKLVYPQLSLSLSKSGNESEVSYMNLDQLLQFNWQVALGDQRIPVNEFNQLLQGADGLVKMLDQYVMLDDSKLQQLLKKLANLPETLSRIDLLKAGLSGELDGAKVDLGDSARQLFEELLKGEPAPLPANLNAELRPYQQRGYEWMAQNARIGFGSLLADDMGLGKTLQVITLLLHQKENRQLDQQKALVVAPTSLLTNWRKEIERFAPDLRVQVYHGSKRQLKISDHDVILTSYGLARTDSTTLGKPRWRTLVIDEAQNIKNPGTQQTKAIKKLKSDIRIGMSGTPVENRLREYWSVFDFTNKGYLGTQKKFQEELATPIEKDRDQNCLDRFRKLTSPFILRRLKTDKTIISDLPDKVESNRFCNLSKQQASLYQSTVNTIMEDLNSSEEGIERKGIIFKLLNALKQICNAPAQFLNHDQMSVEESGKLALFMELMREAMDADEKVLIFTQYTTMGGLLTNTLQQEMSLDVPFLHGGLSRKKRDDIVEDFQNNGRTRAMILSLKAGGTGLNLTAASQVIHYDLWWNPAVEAQATDRAYRIGQKRNVQVHRLITENTFEEKIDAMIQGKKELADLTVASGEQWITELSDQEIRELVSL</sequence>
<protein>
    <recommendedName>
        <fullName evidence="9">Helicase SNF2</fullName>
    </recommendedName>
</protein>
<dbReference type="InterPro" id="IPR050496">
    <property type="entry name" value="SNF2_RAD54_helicase_repair"/>
</dbReference>
<feature type="domain" description="SWIM-type" evidence="4">
    <location>
        <begin position="109"/>
        <end position="144"/>
    </location>
</feature>
<dbReference type="Pfam" id="PF00176">
    <property type="entry name" value="SNF2-rel_dom"/>
    <property type="match status" value="1"/>
</dbReference>
<organism evidence="7 8">
    <name type="scientific">Endozoicomonas numazuensis</name>
    <dbReference type="NCBI Taxonomy" id="1137799"/>
    <lineage>
        <taxon>Bacteria</taxon>
        <taxon>Pseudomonadati</taxon>
        <taxon>Pseudomonadota</taxon>
        <taxon>Gammaproteobacteria</taxon>
        <taxon>Oceanospirillales</taxon>
        <taxon>Endozoicomonadaceae</taxon>
        <taxon>Endozoicomonas</taxon>
    </lineage>
</organism>
<keyword evidence="8" id="KW-1185">Reference proteome</keyword>
<proteinExistence type="predicted"/>
<evidence type="ECO:0000256" key="1">
    <source>
        <dbReference type="ARBA" id="ARBA00022801"/>
    </source>
</evidence>
<dbReference type="GO" id="GO:0008270">
    <property type="term" value="F:zinc ion binding"/>
    <property type="evidence" value="ECO:0007669"/>
    <property type="project" value="UniProtKB-KW"/>
</dbReference>
<dbReference type="GO" id="GO:0016787">
    <property type="term" value="F:hydrolase activity"/>
    <property type="evidence" value="ECO:0007669"/>
    <property type="project" value="UniProtKB-KW"/>
</dbReference>
<feature type="domain" description="Helicase ATP-binding" evidence="5">
    <location>
        <begin position="729"/>
        <end position="887"/>
    </location>
</feature>
<keyword evidence="1" id="KW-0378">Hydrolase</keyword>
<dbReference type="InterPro" id="IPR000330">
    <property type="entry name" value="SNF2_N"/>
</dbReference>
<dbReference type="PROSITE" id="PS51192">
    <property type="entry name" value="HELICASE_ATP_BIND_1"/>
    <property type="match status" value="1"/>
</dbReference>
<dbReference type="InterPro" id="IPR007527">
    <property type="entry name" value="Znf_SWIM"/>
</dbReference>
<keyword evidence="3" id="KW-0862">Zinc</keyword>
<evidence type="ECO:0000259" key="6">
    <source>
        <dbReference type="PROSITE" id="PS51194"/>
    </source>
</evidence>
<dbReference type="InterPro" id="IPR014001">
    <property type="entry name" value="Helicase_ATP-bd"/>
</dbReference>
<dbReference type="PANTHER" id="PTHR45629:SF7">
    <property type="entry name" value="DNA EXCISION REPAIR PROTEIN ERCC-6-RELATED"/>
    <property type="match status" value="1"/>
</dbReference>
<dbReference type="CDD" id="cd18012">
    <property type="entry name" value="DEXQc_arch_SWI2_SNF2"/>
    <property type="match status" value="1"/>
</dbReference>
<dbReference type="eggNOG" id="COG0553">
    <property type="taxonomic scope" value="Bacteria"/>
</dbReference>